<dbReference type="NCBIfam" id="TIGR02393">
    <property type="entry name" value="RpoD_Cterm"/>
    <property type="match status" value="1"/>
</dbReference>
<dbReference type="Pfam" id="PF00140">
    <property type="entry name" value="Sigma70_r1_2"/>
    <property type="match status" value="1"/>
</dbReference>
<dbReference type="InterPro" id="IPR013325">
    <property type="entry name" value="RNA_pol_sigma_r2"/>
</dbReference>
<evidence type="ECO:0000256" key="4">
    <source>
        <dbReference type="ARBA" id="ARBA00023125"/>
    </source>
</evidence>
<dbReference type="NCBIfam" id="NF004208">
    <property type="entry name" value="PRK05658.1"/>
    <property type="match status" value="1"/>
</dbReference>
<feature type="region of interest" description="Disordered" evidence="7">
    <location>
        <begin position="171"/>
        <end position="218"/>
    </location>
</feature>
<dbReference type="Pfam" id="PF04542">
    <property type="entry name" value="Sigma70_r2"/>
    <property type="match status" value="1"/>
</dbReference>
<dbReference type="AlphaFoldDB" id="A0A7Y8D3H9"/>
<dbReference type="PROSITE" id="PS00715">
    <property type="entry name" value="SIGMA70_1"/>
    <property type="match status" value="1"/>
</dbReference>
<evidence type="ECO:0000259" key="8">
    <source>
        <dbReference type="PROSITE" id="PS00715"/>
    </source>
</evidence>
<dbReference type="InterPro" id="IPR012760">
    <property type="entry name" value="RNA_pol_sigma_RpoD_C"/>
</dbReference>
<comment type="subcellular location">
    <subcellularLocation>
        <location evidence="6">Cytoplasm</location>
    </subcellularLocation>
</comment>
<comment type="subunit">
    <text evidence="6">Interacts transiently with the RNA polymerase catalytic core.</text>
</comment>
<feature type="region of interest" description="Sigma-70 factor domain-3" evidence="6">
    <location>
        <begin position="461"/>
        <end position="537"/>
    </location>
</feature>
<comment type="similarity">
    <text evidence="6">Belongs to the sigma-70 factor family. RpoD/SigA subfamily.</text>
</comment>
<dbReference type="InterPro" id="IPR013324">
    <property type="entry name" value="RNA_pol_sigma_r3/r4-like"/>
</dbReference>
<dbReference type="InterPro" id="IPR007631">
    <property type="entry name" value="RNA_pol_sigma_70_non-ess"/>
</dbReference>
<dbReference type="GO" id="GO:0006352">
    <property type="term" value="P:DNA-templated transcription initiation"/>
    <property type="evidence" value="ECO:0007669"/>
    <property type="project" value="UniProtKB-UniRule"/>
</dbReference>
<dbReference type="InterPro" id="IPR007630">
    <property type="entry name" value="RNA_pol_sigma70_r4"/>
</dbReference>
<keyword evidence="1 6" id="KW-0963">Cytoplasm</keyword>
<dbReference type="InterPro" id="IPR007624">
    <property type="entry name" value="RNA_pol_sigma70_r3"/>
</dbReference>
<dbReference type="EMBL" id="JACARV010000068">
    <property type="protein sequence ID" value="NWC82684.1"/>
    <property type="molecule type" value="Genomic_DNA"/>
</dbReference>
<feature type="domain" description="RNA polymerase sigma-70" evidence="9">
    <location>
        <begin position="575"/>
        <end position="601"/>
    </location>
</feature>
<evidence type="ECO:0000256" key="6">
    <source>
        <dbReference type="HAMAP-Rule" id="MF_00963"/>
    </source>
</evidence>
<dbReference type="PRINTS" id="PR00046">
    <property type="entry name" value="SIGMA70FCT"/>
</dbReference>
<dbReference type="GO" id="GO:0005737">
    <property type="term" value="C:cytoplasm"/>
    <property type="evidence" value="ECO:0007669"/>
    <property type="project" value="UniProtKB-SubCell"/>
</dbReference>
<keyword evidence="3 6" id="KW-0731">Sigma factor</keyword>
<dbReference type="FunFam" id="1.10.10.10:FF:000004">
    <property type="entry name" value="RNA polymerase sigma factor SigA"/>
    <property type="match status" value="1"/>
</dbReference>
<dbReference type="InterPro" id="IPR050239">
    <property type="entry name" value="Sigma-70_RNA_pol_init_factors"/>
</dbReference>
<dbReference type="Pfam" id="PF04545">
    <property type="entry name" value="Sigma70_r4"/>
    <property type="match status" value="1"/>
</dbReference>
<keyword evidence="2 6" id="KW-0805">Transcription regulation</keyword>
<dbReference type="InterPro" id="IPR007627">
    <property type="entry name" value="RNA_pol_sigma70_r2"/>
</dbReference>
<dbReference type="Proteomes" id="UP000542695">
    <property type="component" value="Unassembled WGS sequence"/>
</dbReference>
<evidence type="ECO:0000256" key="2">
    <source>
        <dbReference type="ARBA" id="ARBA00023015"/>
    </source>
</evidence>
<dbReference type="NCBIfam" id="TIGR02937">
    <property type="entry name" value="sigma70-ECF"/>
    <property type="match status" value="1"/>
</dbReference>
<comment type="caution">
    <text evidence="10">The sequence shown here is derived from an EMBL/GenBank/DDBJ whole genome shotgun (WGS) entry which is preliminary data.</text>
</comment>
<dbReference type="Gene3D" id="1.10.10.10">
    <property type="entry name" value="Winged helix-like DNA-binding domain superfamily/Winged helix DNA-binding domain"/>
    <property type="match status" value="2"/>
</dbReference>
<protein>
    <recommendedName>
        <fullName evidence="6">RNA polymerase sigma factor RpoD</fullName>
    </recommendedName>
    <alternativeName>
        <fullName evidence="6">Sigma-70</fullName>
    </alternativeName>
</protein>
<dbReference type="CDD" id="cd06171">
    <property type="entry name" value="Sigma70_r4"/>
    <property type="match status" value="1"/>
</dbReference>
<evidence type="ECO:0000256" key="1">
    <source>
        <dbReference type="ARBA" id="ARBA00022490"/>
    </source>
</evidence>
<evidence type="ECO:0000313" key="10">
    <source>
        <dbReference type="EMBL" id="NWC82684.1"/>
    </source>
</evidence>
<dbReference type="GO" id="GO:0016987">
    <property type="term" value="F:sigma factor activity"/>
    <property type="evidence" value="ECO:0007669"/>
    <property type="project" value="UniProtKB-UniRule"/>
</dbReference>
<proteinExistence type="inferred from homology"/>
<sequence length="616" mass="69279">MSGKAQQQSRIKELITRGREQGYLTYAEVNDHLPEDISDPEQVEDIIRMINDMGINVFESAPDADALLLAEADTDEAAAEEAAAALAAVETDIGRTTDPVRMYMREMGTVELLTREGEIEIAKRIEEGIREVMGAIAHFPGTVDYILGEYDRVTTEGGRLSDVLSGYIDPDDNIAAPTEEVPIPGAKAAATKEEADDEEESDDSSDDEEETESGPDPVVAAQRFGAVSDQLAITLKVLKKHGRSHAESIGAMQALADLFMPIKLVPKQFEVLVERVRDALARLRQQERAIMQLCVRDARMPRADFLRLFPSNETDQTWSGDLAKRNTKWAAALGEKDAAIVACQQKLIDLETETGLTVAEIKDINRRMSIGEAKARRAKKEMVEANLRLVISIAKKYTNRGLQFLDLIQEGNIGLMKAVDKFEYRRGYKFSTYATWWIRQAITRSIADQARTIRIPVHMIETINKLNRISRQMLQEMGREPTPEELGERMEMPEDKIRKVLKIAKEPISMETPIGDDEDSHLGDFIEDSTMQSPIDVATVESLKEATRDVLSGLTAREAKVLRMRFGIDMNTDHTLEEVGKQFDVTRERIRQIEAKALRKLRHPTRSEHLRSFLDE</sequence>
<evidence type="ECO:0000256" key="3">
    <source>
        <dbReference type="ARBA" id="ARBA00023082"/>
    </source>
</evidence>
<feature type="region of interest" description="Sigma-70 factor domain-2" evidence="6">
    <location>
        <begin position="382"/>
        <end position="452"/>
    </location>
</feature>
<dbReference type="InterPro" id="IPR007127">
    <property type="entry name" value="RNA_pol_sigma_70_r1_1"/>
</dbReference>
<dbReference type="PANTHER" id="PTHR30603:SF60">
    <property type="entry name" value="RNA POLYMERASE SIGMA FACTOR RPOD"/>
    <property type="match status" value="1"/>
</dbReference>
<evidence type="ECO:0000313" key="11">
    <source>
        <dbReference type="Proteomes" id="UP000542695"/>
    </source>
</evidence>
<dbReference type="Gene3D" id="1.10.601.10">
    <property type="entry name" value="RNA Polymerase Primary Sigma Factor"/>
    <property type="match status" value="1"/>
</dbReference>
<dbReference type="PROSITE" id="PS00716">
    <property type="entry name" value="SIGMA70_2"/>
    <property type="match status" value="1"/>
</dbReference>
<feature type="compositionally biased region" description="Acidic residues" evidence="7">
    <location>
        <begin position="194"/>
        <end position="213"/>
    </location>
</feature>
<feature type="short sequence motif" description="Interaction with polymerase core subunit RpoC" evidence="6">
    <location>
        <begin position="406"/>
        <end position="409"/>
    </location>
</feature>
<dbReference type="Gene3D" id="1.10.220.120">
    <property type="entry name" value="Sigma-70 factor, region 1.1"/>
    <property type="match status" value="1"/>
</dbReference>
<dbReference type="FunFam" id="1.10.10.10:FF:000002">
    <property type="entry name" value="RNA polymerase sigma factor SigA"/>
    <property type="match status" value="1"/>
</dbReference>
<dbReference type="InterPro" id="IPR036388">
    <property type="entry name" value="WH-like_DNA-bd_sf"/>
</dbReference>
<organism evidence="10 11">
    <name type="scientific">Pseudomonas putida</name>
    <name type="common">Arthrobacter siderocapsulatus</name>
    <dbReference type="NCBI Taxonomy" id="303"/>
    <lineage>
        <taxon>Bacteria</taxon>
        <taxon>Pseudomonadati</taxon>
        <taxon>Pseudomonadota</taxon>
        <taxon>Gammaproteobacteria</taxon>
        <taxon>Pseudomonadales</taxon>
        <taxon>Pseudomonadaceae</taxon>
        <taxon>Pseudomonas</taxon>
    </lineage>
</organism>
<evidence type="ECO:0000259" key="9">
    <source>
        <dbReference type="PROSITE" id="PS00716"/>
    </source>
</evidence>
<name>A0A7Y8D3H9_PSEPU</name>
<feature type="region of interest" description="Sigma-70 factor domain-4" evidence="6">
    <location>
        <begin position="550"/>
        <end position="603"/>
    </location>
</feature>
<dbReference type="InterPro" id="IPR042189">
    <property type="entry name" value="RNA_pol_sigma_70_r1_1_sf"/>
</dbReference>
<dbReference type="HAMAP" id="MF_00963">
    <property type="entry name" value="Sigma70_RpoD_SigA"/>
    <property type="match status" value="1"/>
</dbReference>
<reference evidence="10 11" key="1">
    <citation type="submission" date="2020-04" db="EMBL/GenBank/DDBJ databases">
        <title>Molecular characterization of pseudomonads from Agaricus bisporus reveal novel blotch 2 pathogens in Western Europe.</title>
        <authorList>
            <person name="Taparia T."/>
            <person name="Krijger M."/>
            <person name="Haynes E."/>
            <person name="Elpinstone J.G."/>
            <person name="Noble R."/>
            <person name="Van Der Wolf J."/>
        </authorList>
    </citation>
    <scope>NUCLEOTIDE SEQUENCE [LARGE SCALE GENOMIC DNA]</scope>
    <source>
        <strain evidence="10 11">P7765</strain>
    </source>
</reference>
<dbReference type="PANTHER" id="PTHR30603">
    <property type="entry name" value="RNA POLYMERASE SIGMA FACTOR RPO"/>
    <property type="match status" value="1"/>
</dbReference>
<comment type="function">
    <text evidence="6">Sigma factors are initiation factors that promote the attachment of RNA polymerase to specific initiation sites and are then released. This sigma factor is the primary sigma factor during exponential growth.</text>
</comment>
<accession>A0A7Y8D3H9</accession>
<keyword evidence="4 6" id="KW-0238">DNA-binding</keyword>
<dbReference type="RefSeq" id="WP_046787566.1">
    <property type="nucleotide sequence ID" value="NZ_JABTYF010000008.1"/>
</dbReference>
<evidence type="ECO:0000256" key="7">
    <source>
        <dbReference type="SAM" id="MobiDB-lite"/>
    </source>
</evidence>
<dbReference type="GO" id="GO:0003677">
    <property type="term" value="F:DNA binding"/>
    <property type="evidence" value="ECO:0007669"/>
    <property type="project" value="UniProtKB-UniRule"/>
</dbReference>
<dbReference type="Pfam" id="PF03979">
    <property type="entry name" value="Sigma70_r1_1"/>
    <property type="match status" value="1"/>
</dbReference>
<dbReference type="SUPFAM" id="SSF88946">
    <property type="entry name" value="Sigma2 domain of RNA polymerase sigma factors"/>
    <property type="match status" value="1"/>
</dbReference>
<dbReference type="InterPro" id="IPR028630">
    <property type="entry name" value="Sigma70_RpoD"/>
</dbReference>
<dbReference type="Pfam" id="PF04539">
    <property type="entry name" value="Sigma70_r3"/>
    <property type="match status" value="1"/>
</dbReference>
<dbReference type="InterPro" id="IPR000943">
    <property type="entry name" value="RNA_pol_sigma70"/>
</dbReference>
<dbReference type="SUPFAM" id="SSF88659">
    <property type="entry name" value="Sigma3 and sigma4 domains of RNA polymerase sigma factors"/>
    <property type="match status" value="2"/>
</dbReference>
<dbReference type="InterPro" id="IPR014284">
    <property type="entry name" value="RNA_pol_sigma-70_dom"/>
</dbReference>
<feature type="domain" description="RNA polymerase sigma-70" evidence="8">
    <location>
        <begin position="406"/>
        <end position="419"/>
    </location>
</feature>
<evidence type="ECO:0000256" key="5">
    <source>
        <dbReference type="ARBA" id="ARBA00023163"/>
    </source>
</evidence>
<dbReference type="Pfam" id="PF04546">
    <property type="entry name" value="Sigma70_ner"/>
    <property type="match status" value="1"/>
</dbReference>
<dbReference type="FunFam" id="1.10.220.120:FF:000001">
    <property type="entry name" value="RNA polymerase sigma factor RpoD"/>
    <property type="match status" value="1"/>
</dbReference>
<keyword evidence="5 6" id="KW-0804">Transcription</keyword>
<gene>
    <name evidence="6 10" type="primary">rpoD</name>
    <name evidence="10" type="ORF">HX798_20675</name>
</gene>
<dbReference type="InterPro" id="IPR009042">
    <property type="entry name" value="RNA_pol_sigma70_r1_2"/>
</dbReference>
<feature type="DNA-binding region" description="H-T-H motif" evidence="6">
    <location>
        <begin position="576"/>
        <end position="595"/>
    </location>
</feature>
<dbReference type="FunFam" id="1.10.601.10:FF:000002">
    <property type="entry name" value="RNA polymerase sigma factor RpoD"/>
    <property type="match status" value="1"/>
</dbReference>